<proteinExistence type="predicted"/>
<protein>
    <submittedName>
        <fullName evidence="2">Uncharacterized protein</fullName>
    </submittedName>
</protein>
<comment type="caution">
    <text evidence="2">The sequence shown here is derived from an EMBL/GenBank/DDBJ whole genome shotgun (WGS) entry which is preliminary data.</text>
</comment>
<name>A0ABD0M854_9CAEN</name>
<gene>
    <name evidence="2" type="ORF">BaRGS_00001561</name>
</gene>
<keyword evidence="1" id="KW-0732">Signal</keyword>
<evidence type="ECO:0000313" key="3">
    <source>
        <dbReference type="Proteomes" id="UP001519460"/>
    </source>
</evidence>
<reference evidence="2 3" key="1">
    <citation type="journal article" date="2023" name="Sci. Data">
        <title>Genome assembly of the Korean intertidal mud-creeper Batillaria attramentaria.</title>
        <authorList>
            <person name="Patra A.K."/>
            <person name="Ho P.T."/>
            <person name="Jun S."/>
            <person name="Lee S.J."/>
            <person name="Kim Y."/>
            <person name="Won Y.J."/>
        </authorList>
    </citation>
    <scope>NUCLEOTIDE SEQUENCE [LARGE SCALE GENOMIC DNA]</scope>
    <source>
        <strain evidence="2">Wonlab-2016</strain>
    </source>
</reference>
<evidence type="ECO:0000313" key="2">
    <source>
        <dbReference type="EMBL" id="KAK7507626.1"/>
    </source>
</evidence>
<evidence type="ECO:0000256" key="1">
    <source>
        <dbReference type="SAM" id="SignalP"/>
    </source>
</evidence>
<dbReference type="Proteomes" id="UP001519460">
    <property type="component" value="Unassembled WGS sequence"/>
</dbReference>
<sequence length="97" mass="10331">MDTHFVVCSVCITFLTAGELSTGSPLTRLSRAMEKTEAWLQNGIFSSGRAAPDQIFPRRYCIFFHHGGMASVTAGLSSICMRMGLGSALEDAGRAGA</sequence>
<dbReference type="AlphaFoldDB" id="A0ABD0M854"/>
<feature type="chain" id="PRO_5044751849" evidence="1">
    <location>
        <begin position="19"/>
        <end position="97"/>
    </location>
</feature>
<feature type="signal peptide" evidence="1">
    <location>
        <begin position="1"/>
        <end position="18"/>
    </location>
</feature>
<accession>A0ABD0M854</accession>
<dbReference type="EMBL" id="JACVVK020000004">
    <property type="protein sequence ID" value="KAK7507626.1"/>
    <property type="molecule type" value="Genomic_DNA"/>
</dbReference>
<keyword evidence="3" id="KW-1185">Reference proteome</keyword>
<organism evidence="2 3">
    <name type="scientific">Batillaria attramentaria</name>
    <dbReference type="NCBI Taxonomy" id="370345"/>
    <lineage>
        <taxon>Eukaryota</taxon>
        <taxon>Metazoa</taxon>
        <taxon>Spiralia</taxon>
        <taxon>Lophotrochozoa</taxon>
        <taxon>Mollusca</taxon>
        <taxon>Gastropoda</taxon>
        <taxon>Caenogastropoda</taxon>
        <taxon>Sorbeoconcha</taxon>
        <taxon>Cerithioidea</taxon>
        <taxon>Batillariidae</taxon>
        <taxon>Batillaria</taxon>
    </lineage>
</organism>